<evidence type="ECO:0000313" key="11">
    <source>
        <dbReference type="EMBL" id="PHM37839.1"/>
    </source>
</evidence>
<comment type="catalytic activity">
    <reaction evidence="6">
        <text>cytidine + H2O + H(+) = uridine + NH4(+)</text>
        <dbReference type="Rhea" id="RHEA:16069"/>
        <dbReference type="ChEBI" id="CHEBI:15377"/>
        <dbReference type="ChEBI" id="CHEBI:15378"/>
        <dbReference type="ChEBI" id="CHEBI:16704"/>
        <dbReference type="ChEBI" id="CHEBI:17562"/>
        <dbReference type="ChEBI" id="CHEBI:28938"/>
        <dbReference type="EC" id="3.5.4.5"/>
    </reaction>
</comment>
<proteinExistence type="inferred from homology"/>
<evidence type="ECO:0000256" key="7">
    <source>
        <dbReference type="PIRSR" id="PIRSR006334-1"/>
    </source>
</evidence>
<name>A0A1N6MZP6_9GAMM</name>
<comment type="function">
    <text evidence="6">This enzyme scavenges exogenous and endogenous cytidine and 2'-deoxycytidine for UMP synthesis.</text>
</comment>
<dbReference type="InterPro" id="IPR016193">
    <property type="entry name" value="Cytidine_deaminase-like"/>
</dbReference>
<evidence type="ECO:0000256" key="9">
    <source>
        <dbReference type="PIRSR" id="PIRSR006334-3"/>
    </source>
</evidence>
<reference evidence="12" key="1">
    <citation type="submission" date="2016-12" db="EMBL/GenBank/DDBJ databases">
        <authorList>
            <person name="Song W.-J."/>
            <person name="Kurnit D.M."/>
        </authorList>
    </citation>
    <scope>NUCLEOTIDE SEQUENCE [LARGE SCALE GENOMIC DNA]</scope>
    <source>
        <strain evidence="12">HGB1681</strain>
    </source>
</reference>
<feature type="active site" description="Proton donor" evidence="6 7">
    <location>
        <position position="104"/>
    </location>
</feature>
<dbReference type="Pfam" id="PF00383">
    <property type="entry name" value="dCMP_cyt_deam_1"/>
    <property type="match status" value="1"/>
</dbReference>
<feature type="binding site" evidence="6 8">
    <location>
        <begin position="89"/>
        <end position="91"/>
    </location>
    <ligand>
        <name>substrate</name>
    </ligand>
</feature>
<evidence type="ECO:0000256" key="6">
    <source>
        <dbReference type="HAMAP-Rule" id="MF_01558"/>
    </source>
</evidence>
<dbReference type="InterPro" id="IPR016192">
    <property type="entry name" value="APOBEC/CMP_deaminase_Zn-bd"/>
</dbReference>
<reference evidence="13" key="2">
    <citation type="submission" date="2016-12" db="EMBL/GenBank/DDBJ databases">
        <authorList>
            <person name="Gaudriault S."/>
        </authorList>
    </citation>
    <scope>NUCLEOTIDE SEQUENCE [LARGE SCALE GENOMIC DNA]</scope>
    <source>
        <strain evidence="13">HGB1681 (deposited as PTA-6826 in the American Type Culture Collection)</strain>
    </source>
</reference>
<dbReference type="NCBIfam" id="TIGR01355">
    <property type="entry name" value="cyt_deam_dimer"/>
    <property type="match status" value="1"/>
</dbReference>
<dbReference type="PROSITE" id="PS00903">
    <property type="entry name" value="CYT_DCMP_DEAMINASES_1"/>
    <property type="match status" value="1"/>
</dbReference>
<dbReference type="PROSITE" id="PS51747">
    <property type="entry name" value="CYT_DCMP_DEAMINASES_2"/>
    <property type="match status" value="2"/>
</dbReference>
<comment type="subunit">
    <text evidence="2 6">Homodimer.</text>
</comment>
<evidence type="ECO:0000256" key="5">
    <source>
        <dbReference type="ARBA" id="ARBA00022833"/>
    </source>
</evidence>
<gene>
    <name evidence="6 12" type="primary">cdd</name>
    <name evidence="11" type="ORF">Xinn_00645</name>
    <name evidence="12" type="ORF">XIS1_600097</name>
</gene>
<evidence type="ECO:0000313" key="12">
    <source>
        <dbReference type="EMBL" id="SIP74331.1"/>
    </source>
</evidence>
<keyword evidence="3 6" id="KW-0479">Metal-binding</keyword>
<evidence type="ECO:0000256" key="2">
    <source>
        <dbReference type="ARBA" id="ARBA00011738"/>
    </source>
</evidence>
<comment type="similarity">
    <text evidence="1 6">Belongs to the cytidine and deoxycytidylate deaminase family.</text>
</comment>
<protein>
    <recommendedName>
        <fullName evidence="6">Cytidine deaminase</fullName>
        <ecNumber evidence="6">3.5.4.5</ecNumber>
    </recommendedName>
    <alternativeName>
        <fullName evidence="6">Cytidine aminohydrolase</fullName>
        <shortName evidence="6">CDA</shortName>
    </alternativeName>
</protein>
<dbReference type="CDD" id="cd01283">
    <property type="entry name" value="cytidine_deaminase"/>
    <property type="match status" value="2"/>
</dbReference>
<dbReference type="Proteomes" id="UP000196435">
    <property type="component" value="Unassembled WGS sequence"/>
</dbReference>
<feature type="binding site" evidence="6 9">
    <location>
        <position position="132"/>
    </location>
    <ligand>
        <name>Zn(2+)</name>
        <dbReference type="ChEBI" id="CHEBI:29105"/>
        <note>catalytic</note>
    </ligand>
</feature>
<keyword evidence="14" id="KW-1185">Reference proteome</keyword>
<reference evidence="11 14" key="3">
    <citation type="journal article" date="2017" name="Nat. Microbiol.">
        <title>Natural product diversity associated with the nematode symbionts Photorhabdus and Xenorhabdus.</title>
        <authorList>
            <person name="Tobias N.J."/>
            <person name="Wolff H."/>
            <person name="Djahanschiri B."/>
            <person name="Grundmann F."/>
            <person name="Kronenwerth M."/>
            <person name="Shi Y.M."/>
            <person name="Simonyi S."/>
            <person name="Grun P."/>
            <person name="Shapiro-Ilan D."/>
            <person name="Pidot S.J."/>
            <person name="Stinear T.P."/>
            <person name="Ebersberger I."/>
            <person name="Bode H.B."/>
        </authorList>
    </citation>
    <scope>NUCLEOTIDE SEQUENCE [LARGE SCALE GENOMIC DNA]</scope>
    <source>
        <strain evidence="11 14">DSM 16336</strain>
    </source>
</reference>
<dbReference type="NCBIfam" id="NF006537">
    <property type="entry name" value="PRK09027.1"/>
    <property type="match status" value="1"/>
</dbReference>
<dbReference type="FunFam" id="3.40.140.10:FF:000007">
    <property type="entry name" value="Cytidine deaminase"/>
    <property type="match status" value="1"/>
</dbReference>
<comment type="catalytic activity">
    <reaction evidence="6">
        <text>2'-deoxycytidine + H2O + H(+) = 2'-deoxyuridine + NH4(+)</text>
        <dbReference type="Rhea" id="RHEA:13433"/>
        <dbReference type="ChEBI" id="CHEBI:15377"/>
        <dbReference type="ChEBI" id="CHEBI:15378"/>
        <dbReference type="ChEBI" id="CHEBI:15698"/>
        <dbReference type="ChEBI" id="CHEBI:16450"/>
        <dbReference type="ChEBI" id="CHEBI:28938"/>
        <dbReference type="EC" id="3.5.4.5"/>
    </reaction>
</comment>
<dbReference type="InterPro" id="IPR013171">
    <property type="entry name" value="Cyd/dCyd_deaminase_Zn-bd"/>
</dbReference>
<comment type="cofactor">
    <cofactor evidence="6 9">
        <name>Zn(2+)</name>
        <dbReference type="ChEBI" id="CHEBI:29105"/>
    </cofactor>
    <text evidence="6 9">Binds 1 zinc ion.</text>
</comment>
<dbReference type="GO" id="GO:0046135">
    <property type="term" value="P:pyrimidine nucleoside catabolic process"/>
    <property type="evidence" value="ECO:0007669"/>
    <property type="project" value="UniProtKB-ARBA"/>
</dbReference>
<evidence type="ECO:0000256" key="3">
    <source>
        <dbReference type="ARBA" id="ARBA00022723"/>
    </source>
</evidence>
<dbReference type="EMBL" id="FTLG01000204">
    <property type="protein sequence ID" value="SIP74331.1"/>
    <property type="molecule type" value="Genomic_DNA"/>
</dbReference>
<dbReference type="GO" id="GO:0042803">
    <property type="term" value="F:protein homodimerization activity"/>
    <property type="evidence" value="ECO:0007669"/>
    <property type="project" value="UniProtKB-ARBA"/>
</dbReference>
<evidence type="ECO:0000256" key="8">
    <source>
        <dbReference type="PIRSR" id="PIRSR006334-2"/>
    </source>
</evidence>
<dbReference type="Pfam" id="PF08211">
    <property type="entry name" value="dCMP_cyt_deam_2"/>
    <property type="match status" value="1"/>
</dbReference>
<dbReference type="AlphaFoldDB" id="A0A1N6MZP6"/>
<feature type="domain" description="CMP/dCMP-type deaminase" evidence="10">
    <location>
        <begin position="187"/>
        <end position="294"/>
    </location>
</feature>
<dbReference type="HAMAP" id="MF_01558">
    <property type="entry name" value="Cyt_deam"/>
    <property type="match status" value="1"/>
</dbReference>
<evidence type="ECO:0000256" key="1">
    <source>
        <dbReference type="ARBA" id="ARBA00006576"/>
    </source>
</evidence>
<dbReference type="SUPFAM" id="SSF53927">
    <property type="entry name" value="Cytidine deaminase-like"/>
    <property type="match status" value="2"/>
</dbReference>
<evidence type="ECO:0000256" key="4">
    <source>
        <dbReference type="ARBA" id="ARBA00022801"/>
    </source>
</evidence>
<keyword evidence="5 6" id="KW-0862">Zinc</keyword>
<dbReference type="PIRSF" id="PIRSF006334">
    <property type="entry name" value="Cdd_plus_pseudo"/>
    <property type="match status" value="1"/>
</dbReference>
<evidence type="ECO:0000313" key="14">
    <source>
        <dbReference type="Proteomes" id="UP000224871"/>
    </source>
</evidence>
<sequence length="294" mass="32403">MQARFHAIWSEITPELQKALLPYIGNDDFPAMLTAEQVELIKQACGFDDHALELALLPLAAACAISPISDFRVGAIVRGESGNLYFGANMEFIGVPLQQTVHAEQSAITHAWLRGEKKLVSITINYSPCGHCRQFMNELNSGTQLEICLPERPRLTLADYLPEAFGPRDLSVTHLLLDTIHHGYQLDTEDECVLAALNAANQSHAPYSQSHSGVALIDEQNRVYTGRYAENAAFNPSLPPLQAALILMNMSGSDCHSIKRAILVEGKNGQLSHWNATESTLNFLGCKQIEHHTF</sequence>
<dbReference type="InterPro" id="IPR002125">
    <property type="entry name" value="CMP_dCMP_dom"/>
</dbReference>
<dbReference type="GO" id="GO:0008270">
    <property type="term" value="F:zinc ion binding"/>
    <property type="evidence" value="ECO:0007669"/>
    <property type="project" value="UniProtKB-UniRule"/>
</dbReference>
<dbReference type="EMBL" id="NIBU01000005">
    <property type="protein sequence ID" value="PHM37839.1"/>
    <property type="molecule type" value="Genomic_DNA"/>
</dbReference>
<dbReference type="RefSeq" id="WP_086953697.1">
    <property type="nucleotide sequence ID" value="NZ_CAWNQC010000248.1"/>
</dbReference>
<accession>A0A1N6MZP6</accession>
<feature type="binding site" evidence="6 9">
    <location>
        <position position="102"/>
    </location>
    <ligand>
        <name>Zn(2+)</name>
        <dbReference type="ChEBI" id="CHEBI:29105"/>
        <note>catalytic</note>
    </ligand>
</feature>
<feature type="binding site" evidence="6 9">
    <location>
        <position position="129"/>
    </location>
    <ligand>
        <name>Zn(2+)</name>
        <dbReference type="ChEBI" id="CHEBI:29105"/>
        <note>catalytic</note>
    </ligand>
</feature>
<dbReference type="PANTHER" id="PTHR11644">
    <property type="entry name" value="CYTIDINE DEAMINASE"/>
    <property type="match status" value="1"/>
</dbReference>
<dbReference type="PANTHER" id="PTHR11644:SF2">
    <property type="entry name" value="CYTIDINE DEAMINASE"/>
    <property type="match status" value="1"/>
</dbReference>
<dbReference type="Gene3D" id="3.40.140.10">
    <property type="entry name" value="Cytidine Deaminase, domain 2"/>
    <property type="match status" value="2"/>
</dbReference>
<dbReference type="GO" id="GO:0004126">
    <property type="term" value="F:cytidine deaminase activity"/>
    <property type="evidence" value="ECO:0007669"/>
    <property type="project" value="UniProtKB-UniRule"/>
</dbReference>
<evidence type="ECO:0000313" key="13">
    <source>
        <dbReference type="Proteomes" id="UP000196435"/>
    </source>
</evidence>
<dbReference type="FunFam" id="3.40.140.10:FF:000006">
    <property type="entry name" value="Cytidine deaminase"/>
    <property type="match status" value="1"/>
</dbReference>
<dbReference type="OrthoDB" id="9795347at2"/>
<dbReference type="InterPro" id="IPR006263">
    <property type="entry name" value="Cyt_deam_dimer"/>
</dbReference>
<dbReference type="EC" id="3.5.4.5" evidence="6"/>
<keyword evidence="4 6" id="KW-0378">Hydrolase</keyword>
<evidence type="ECO:0000259" key="10">
    <source>
        <dbReference type="PROSITE" id="PS51747"/>
    </source>
</evidence>
<organism evidence="12 13">
    <name type="scientific">Xenorhabdus innexi</name>
    <dbReference type="NCBI Taxonomy" id="290109"/>
    <lineage>
        <taxon>Bacteria</taxon>
        <taxon>Pseudomonadati</taxon>
        <taxon>Pseudomonadota</taxon>
        <taxon>Gammaproteobacteria</taxon>
        <taxon>Enterobacterales</taxon>
        <taxon>Morganellaceae</taxon>
        <taxon>Xenorhabdus</taxon>
    </lineage>
</organism>
<feature type="domain" description="CMP/dCMP-type deaminase" evidence="10">
    <location>
        <begin position="48"/>
        <end position="168"/>
    </location>
</feature>
<dbReference type="InterPro" id="IPR050202">
    <property type="entry name" value="Cyt/Deoxycyt_deaminase"/>
</dbReference>
<dbReference type="InterPro" id="IPR020797">
    <property type="entry name" value="Cytidine_deaminase_bacteria"/>
</dbReference>
<dbReference type="Proteomes" id="UP000224871">
    <property type="component" value="Unassembled WGS sequence"/>
</dbReference>
<dbReference type="GO" id="GO:0005829">
    <property type="term" value="C:cytosol"/>
    <property type="evidence" value="ECO:0007669"/>
    <property type="project" value="TreeGrafter"/>
</dbReference>